<dbReference type="EC" id="6.3.4.19" evidence="6"/>
<dbReference type="GO" id="GO:0005737">
    <property type="term" value="C:cytoplasm"/>
    <property type="evidence" value="ECO:0007669"/>
    <property type="project" value="UniProtKB-SubCell"/>
</dbReference>
<dbReference type="GO" id="GO:0032267">
    <property type="term" value="F:tRNA(Ile)-lysidine synthase activity"/>
    <property type="evidence" value="ECO:0007669"/>
    <property type="project" value="UniProtKB-EC"/>
</dbReference>
<comment type="domain">
    <text evidence="6">The N-terminal region contains the highly conserved SGGXDS motif, predicted to be a P-loop motif involved in ATP binding.</text>
</comment>
<evidence type="ECO:0000313" key="9">
    <source>
        <dbReference type="Proteomes" id="UP000018922"/>
    </source>
</evidence>
<keyword evidence="4 6" id="KW-0067">ATP-binding</keyword>
<dbReference type="NCBIfam" id="TIGR02432">
    <property type="entry name" value="lysidine_TilS_N"/>
    <property type="match status" value="1"/>
</dbReference>
<dbReference type="InterPro" id="IPR012094">
    <property type="entry name" value="tRNA_Ile_lys_synt"/>
</dbReference>
<dbReference type="Gene3D" id="3.40.50.620">
    <property type="entry name" value="HUPs"/>
    <property type="match status" value="1"/>
</dbReference>
<evidence type="ECO:0000256" key="3">
    <source>
        <dbReference type="ARBA" id="ARBA00022741"/>
    </source>
</evidence>
<accession>V6EXJ8</accession>
<protein>
    <recommendedName>
        <fullName evidence="6">tRNA(Ile)-lysidine synthase</fullName>
        <ecNumber evidence="6">6.3.4.19</ecNumber>
    </recommendedName>
    <alternativeName>
        <fullName evidence="6">tRNA(Ile)-2-lysyl-cytidine synthase</fullName>
    </alternativeName>
    <alternativeName>
        <fullName evidence="6">tRNA(Ile)-lysidine synthetase</fullName>
    </alternativeName>
</protein>
<dbReference type="InterPro" id="IPR014729">
    <property type="entry name" value="Rossmann-like_a/b/a_fold"/>
</dbReference>
<sequence length="435" mass="47847">MKALSPAEFASLMDRLGPFEPRPRLAVAVSGGADSLAATLLAAHWVHERRGTLVALTVDHRLRPNSTAEAVLVGQWLANHGIEHHILPWLGDKPVSDIQGRARAARYGLLEQYCRQAGILHLLLAHHRDDQAETFLLRLARGSGVDGLSAMAAIRHSTHLRWLRPLLSVPKARLLATLRHWDQDWVDDPSNLDPRHARVRLRLLADTLAAEGLEPGRLAQTARTLAVAGDALDRMVADAVVEWVDIHPAGFAWVRSDAWRQLPEDVALRLLVRLLCCHGGEEFPPRLERSQSLLRRLCHGQGGTLSGCRVVVMAGRALFCREAGRMAEPVSVEPGAEISWDGRFRAVVPAQAPPGLRLGGLGPQGWGKVAKAMGRKALPDIPAMVRATLPVLMDEDGVFAAPYLGYNRRDQWQAVSPWLWPAPRRSLTEIAHCLV</sequence>
<dbReference type="GO" id="GO:0005524">
    <property type="term" value="F:ATP binding"/>
    <property type="evidence" value="ECO:0007669"/>
    <property type="project" value="UniProtKB-UniRule"/>
</dbReference>
<evidence type="ECO:0000259" key="7">
    <source>
        <dbReference type="Pfam" id="PF01171"/>
    </source>
</evidence>
<keyword evidence="9" id="KW-1185">Reference proteome</keyword>
<feature type="domain" description="tRNA(Ile)-lysidine/2-thiocytidine synthase N-terminal" evidence="7">
    <location>
        <begin position="25"/>
        <end position="202"/>
    </location>
</feature>
<dbReference type="GO" id="GO:0006400">
    <property type="term" value="P:tRNA modification"/>
    <property type="evidence" value="ECO:0007669"/>
    <property type="project" value="UniProtKB-UniRule"/>
</dbReference>
<keyword evidence="3 6" id="KW-0547">Nucleotide-binding</keyword>
<dbReference type="CDD" id="cd01992">
    <property type="entry name" value="TilS_N"/>
    <property type="match status" value="1"/>
</dbReference>
<evidence type="ECO:0000256" key="6">
    <source>
        <dbReference type="HAMAP-Rule" id="MF_01161"/>
    </source>
</evidence>
<evidence type="ECO:0000256" key="2">
    <source>
        <dbReference type="ARBA" id="ARBA00022694"/>
    </source>
</evidence>
<name>V6EXJ8_MAGGM</name>
<dbReference type="HAMAP" id="MF_01161">
    <property type="entry name" value="tRNA_Ile_lys_synt"/>
    <property type="match status" value="1"/>
</dbReference>
<dbReference type="EMBL" id="HG794546">
    <property type="protein sequence ID" value="CDK98000.1"/>
    <property type="molecule type" value="Genomic_DNA"/>
</dbReference>
<dbReference type="PANTHER" id="PTHR43033:SF5">
    <property type="entry name" value="TRNA(ILE)-LYSIDINE SYNTHETASE"/>
    <property type="match status" value="1"/>
</dbReference>
<dbReference type="eggNOG" id="COG0037">
    <property type="taxonomic scope" value="Bacteria"/>
</dbReference>
<dbReference type="InterPro" id="IPR011063">
    <property type="entry name" value="TilS/TtcA_N"/>
</dbReference>
<gene>
    <name evidence="6 8" type="primary">tilS</name>
    <name evidence="8" type="ordered locus">MGMSRv2__0785</name>
</gene>
<dbReference type="SUPFAM" id="SSF52402">
    <property type="entry name" value="Adenine nucleotide alpha hydrolases-like"/>
    <property type="match status" value="1"/>
</dbReference>
<dbReference type="InterPro" id="IPR012795">
    <property type="entry name" value="tRNA_Ile_lys_synt_N"/>
</dbReference>
<keyword evidence="2 6" id="KW-0819">tRNA processing</keyword>
<comment type="function">
    <text evidence="6">Ligates lysine onto the cytidine present at position 34 of the AUA codon-specific tRNA(Ile) that contains the anticodon CAU, in an ATP-dependent manner. Cytidine is converted to lysidine, thus changing the amino acid specificity of the tRNA from methionine to isoleucine.</text>
</comment>
<comment type="catalytic activity">
    <reaction evidence="5 6">
        <text>cytidine(34) in tRNA(Ile2) + L-lysine + ATP = lysidine(34) in tRNA(Ile2) + AMP + diphosphate + H(+)</text>
        <dbReference type="Rhea" id="RHEA:43744"/>
        <dbReference type="Rhea" id="RHEA-COMP:10625"/>
        <dbReference type="Rhea" id="RHEA-COMP:10670"/>
        <dbReference type="ChEBI" id="CHEBI:15378"/>
        <dbReference type="ChEBI" id="CHEBI:30616"/>
        <dbReference type="ChEBI" id="CHEBI:32551"/>
        <dbReference type="ChEBI" id="CHEBI:33019"/>
        <dbReference type="ChEBI" id="CHEBI:82748"/>
        <dbReference type="ChEBI" id="CHEBI:83665"/>
        <dbReference type="ChEBI" id="CHEBI:456215"/>
        <dbReference type="EC" id="6.3.4.19"/>
    </reaction>
</comment>
<evidence type="ECO:0000256" key="5">
    <source>
        <dbReference type="ARBA" id="ARBA00048539"/>
    </source>
</evidence>
<dbReference type="AlphaFoldDB" id="V6EXJ8"/>
<organism evidence="8 9">
    <name type="scientific">Magnetospirillum gryphiswaldense (strain DSM 6361 / JCM 21280 / NBRC 15271 / MSR-1)</name>
    <dbReference type="NCBI Taxonomy" id="431944"/>
    <lineage>
        <taxon>Bacteria</taxon>
        <taxon>Pseudomonadati</taxon>
        <taxon>Pseudomonadota</taxon>
        <taxon>Alphaproteobacteria</taxon>
        <taxon>Rhodospirillales</taxon>
        <taxon>Rhodospirillaceae</taxon>
        <taxon>Magnetospirillum</taxon>
    </lineage>
</organism>
<comment type="similarity">
    <text evidence="6">Belongs to the tRNA(Ile)-lysidine synthase family.</text>
</comment>
<feature type="binding site" evidence="6">
    <location>
        <begin position="30"/>
        <end position="35"/>
    </location>
    <ligand>
        <name>ATP</name>
        <dbReference type="ChEBI" id="CHEBI:30616"/>
    </ligand>
</feature>
<evidence type="ECO:0000256" key="1">
    <source>
        <dbReference type="ARBA" id="ARBA00022598"/>
    </source>
</evidence>
<dbReference type="KEGG" id="mgy:MGMSRv2__0785"/>
<dbReference type="Pfam" id="PF01171">
    <property type="entry name" value="ATP_bind_3"/>
    <property type="match status" value="1"/>
</dbReference>
<proteinExistence type="inferred from homology"/>
<dbReference type="HOGENOM" id="CLU_018869_3_2_5"/>
<keyword evidence="6" id="KW-0963">Cytoplasm</keyword>
<evidence type="ECO:0000313" key="8">
    <source>
        <dbReference type="EMBL" id="CDK98000.1"/>
    </source>
</evidence>
<dbReference type="Proteomes" id="UP000018922">
    <property type="component" value="Chromosome I"/>
</dbReference>
<reference evidence="8 9" key="1">
    <citation type="journal article" date="2014" name="Genome Announc.">
        <title>Complete genome sequence of Magnetospirillum gryphiswaldense MSR-1.</title>
        <authorList>
            <person name="Wang X."/>
            <person name="Wang Q."/>
            <person name="Zhang W."/>
            <person name="Wang Y."/>
            <person name="Li L."/>
            <person name="Wen T."/>
            <person name="Zhang T."/>
            <person name="Zhang Y."/>
            <person name="Xu J."/>
            <person name="Hu J."/>
            <person name="Li S."/>
            <person name="Liu L."/>
            <person name="Liu J."/>
            <person name="Jiang W."/>
            <person name="Tian J."/>
            <person name="Li Y."/>
            <person name="Schuler D."/>
            <person name="Wang L."/>
            <person name="Li J."/>
        </authorList>
    </citation>
    <scope>NUCLEOTIDE SEQUENCE [LARGE SCALE GENOMIC DNA]</scope>
    <source>
        <strain evidence="9">DSM 6361 / JCM 21280 / NBRC 15271 / MSR-1</strain>
    </source>
</reference>
<keyword evidence="1 6" id="KW-0436">Ligase</keyword>
<comment type="subcellular location">
    <subcellularLocation>
        <location evidence="6">Cytoplasm</location>
    </subcellularLocation>
</comment>
<dbReference type="STRING" id="1430440.MGMSRv2__0785"/>
<dbReference type="PANTHER" id="PTHR43033">
    <property type="entry name" value="TRNA(ILE)-LYSIDINE SYNTHASE-RELATED"/>
    <property type="match status" value="1"/>
</dbReference>
<evidence type="ECO:0000256" key="4">
    <source>
        <dbReference type="ARBA" id="ARBA00022840"/>
    </source>
</evidence>